<dbReference type="GO" id="GO:1990904">
    <property type="term" value="C:ribonucleoprotein complex"/>
    <property type="evidence" value="ECO:0007669"/>
    <property type="project" value="UniProtKB-KW"/>
</dbReference>
<comment type="subcellular location">
    <subcellularLocation>
        <location evidence="1">Plastid</location>
        <location evidence="1">Chloroplast</location>
    </subcellularLocation>
</comment>
<comment type="similarity">
    <text evidence="2">Belongs to the universal ribosomal protein uL10 family.</text>
</comment>
<reference evidence="13" key="1">
    <citation type="submission" date="2022-05" db="EMBL/GenBank/DDBJ databases">
        <title>The Musa troglodytarum L. genome provides insights into the mechanism of non-climacteric behaviour and enrichment of carotenoids.</title>
        <authorList>
            <person name="Wang J."/>
        </authorList>
    </citation>
    <scope>NUCLEOTIDE SEQUENCE</scope>
    <source>
        <tissue evidence="13">Leaf</tissue>
    </source>
</reference>
<evidence type="ECO:0000256" key="11">
    <source>
        <dbReference type="ARBA" id="ARBA00077220"/>
    </source>
</evidence>
<keyword evidence="3" id="KW-0150">Chloroplast</keyword>
<evidence type="ECO:0000256" key="3">
    <source>
        <dbReference type="ARBA" id="ARBA00022528"/>
    </source>
</evidence>
<evidence type="ECO:0000256" key="7">
    <source>
        <dbReference type="ARBA" id="ARBA00022946"/>
    </source>
</evidence>
<dbReference type="GO" id="GO:0009507">
    <property type="term" value="C:chloroplast"/>
    <property type="evidence" value="ECO:0007669"/>
    <property type="project" value="UniProtKB-SubCell"/>
</dbReference>
<dbReference type="SUPFAM" id="SSF160369">
    <property type="entry name" value="Ribosomal protein L10-like"/>
    <property type="match status" value="1"/>
</dbReference>
<dbReference type="EMBL" id="CP097510">
    <property type="protein sequence ID" value="URE26623.1"/>
    <property type="molecule type" value="Genomic_DNA"/>
</dbReference>
<keyword evidence="6" id="KW-0694">RNA-binding</keyword>
<evidence type="ECO:0000256" key="8">
    <source>
        <dbReference type="ARBA" id="ARBA00022980"/>
    </source>
</evidence>
<evidence type="ECO:0000313" key="13">
    <source>
        <dbReference type="EMBL" id="URE26623.1"/>
    </source>
</evidence>
<dbReference type="OrthoDB" id="360689at2759"/>
<protein>
    <recommendedName>
        <fullName evidence="10">Large ribosomal subunit protein uL10c</fullName>
    </recommendedName>
    <alternativeName>
        <fullName evidence="11">50S ribosomal protein L10, chloroplastic</fullName>
    </alternativeName>
    <alternativeName>
        <fullName evidence="12">CL10</fullName>
    </alternativeName>
</protein>
<dbReference type="InterPro" id="IPR047865">
    <property type="entry name" value="Ribosomal_uL10_bac_type"/>
</dbReference>
<keyword evidence="7" id="KW-0809">Transit peptide</keyword>
<dbReference type="CDD" id="cd05797">
    <property type="entry name" value="Ribosomal_L10"/>
    <property type="match status" value="1"/>
</dbReference>
<dbReference type="GO" id="GO:0005840">
    <property type="term" value="C:ribosome"/>
    <property type="evidence" value="ECO:0007669"/>
    <property type="project" value="UniProtKB-KW"/>
</dbReference>
<keyword evidence="4" id="KW-0934">Plastid</keyword>
<keyword evidence="8 13" id="KW-0689">Ribosomal protein</keyword>
<evidence type="ECO:0000256" key="2">
    <source>
        <dbReference type="ARBA" id="ARBA00008889"/>
    </source>
</evidence>
<dbReference type="FunFam" id="3.30.70.1730:FF:000007">
    <property type="entry name" value="50S ribosomal protein L10"/>
    <property type="match status" value="1"/>
</dbReference>
<keyword evidence="14" id="KW-1185">Reference proteome</keyword>
<dbReference type="PANTHER" id="PTHR11560">
    <property type="entry name" value="39S RIBOSOMAL PROTEIN L10, MITOCHONDRIAL"/>
    <property type="match status" value="1"/>
</dbReference>
<organism evidence="13 14">
    <name type="scientific">Musa troglodytarum</name>
    <name type="common">fe'i banana</name>
    <dbReference type="NCBI Taxonomy" id="320322"/>
    <lineage>
        <taxon>Eukaryota</taxon>
        <taxon>Viridiplantae</taxon>
        <taxon>Streptophyta</taxon>
        <taxon>Embryophyta</taxon>
        <taxon>Tracheophyta</taxon>
        <taxon>Spermatophyta</taxon>
        <taxon>Magnoliopsida</taxon>
        <taxon>Liliopsida</taxon>
        <taxon>Zingiberales</taxon>
        <taxon>Musaceae</taxon>
        <taxon>Musa</taxon>
    </lineage>
</organism>
<proteinExistence type="inferred from homology"/>
<dbReference type="GO" id="GO:0019843">
    <property type="term" value="F:rRNA binding"/>
    <property type="evidence" value="ECO:0007669"/>
    <property type="project" value="UniProtKB-KW"/>
</dbReference>
<evidence type="ECO:0000256" key="1">
    <source>
        <dbReference type="ARBA" id="ARBA00004229"/>
    </source>
</evidence>
<dbReference type="Gene3D" id="3.30.70.1730">
    <property type="match status" value="1"/>
</dbReference>
<evidence type="ECO:0000313" key="14">
    <source>
        <dbReference type="Proteomes" id="UP001055439"/>
    </source>
</evidence>
<dbReference type="Proteomes" id="UP001055439">
    <property type="component" value="Chromosome 8"/>
</dbReference>
<dbReference type="AlphaFoldDB" id="A0A9E7H895"/>
<dbReference type="InterPro" id="IPR043141">
    <property type="entry name" value="Ribosomal_uL10-like_sf"/>
</dbReference>
<evidence type="ECO:0000256" key="4">
    <source>
        <dbReference type="ARBA" id="ARBA00022640"/>
    </source>
</evidence>
<keyword evidence="5" id="KW-0699">rRNA-binding</keyword>
<accession>A0A9E7H895</accession>
<evidence type="ECO:0000256" key="6">
    <source>
        <dbReference type="ARBA" id="ARBA00022884"/>
    </source>
</evidence>
<sequence length="292" mass="33000">MTSLRSAVSTSLPPIRAAVSRMKQEMVRRELENCHLLAGIWCHGLTVRQLQALRGALPTSAKLIVAKNTLVEKAIAGTRWEPLRPCAKGMNAWLFVHSDEIPPALKPCRDFQRDFKLALNDFTGAVFEGRLYGPDDFQVLETMPTRMESRPPCRFSASCRRRRRMLIRLPKELRRRPPLGIKSSTIDCSDGPVLLSVGHQFASKQVVALTAMKSMGWCAIYGCFINLNLDLTKSKPTYAVENGFSLLIAILRFQLMTKIEHFRGLYLVCYLGNFTLMYKSIKDPVSETYVSQ</sequence>
<evidence type="ECO:0000256" key="9">
    <source>
        <dbReference type="ARBA" id="ARBA00023274"/>
    </source>
</evidence>
<dbReference type="InterPro" id="IPR001790">
    <property type="entry name" value="Ribosomal_uL10"/>
</dbReference>
<gene>
    <name evidence="13" type="ORF">MUK42_07688</name>
</gene>
<keyword evidence="9" id="KW-0687">Ribonucleoprotein</keyword>
<evidence type="ECO:0000256" key="5">
    <source>
        <dbReference type="ARBA" id="ARBA00022730"/>
    </source>
</evidence>
<name>A0A9E7H895_9LILI</name>
<evidence type="ECO:0000256" key="10">
    <source>
        <dbReference type="ARBA" id="ARBA00068986"/>
    </source>
</evidence>
<dbReference type="Pfam" id="PF00466">
    <property type="entry name" value="Ribosomal_L10"/>
    <property type="match status" value="1"/>
</dbReference>
<evidence type="ECO:0000256" key="12">
    <source>
        <dbReference type="ARBA" id="ARBA00082750"/>
    </source>
</evidence>